<name>A0A9W9VEF1_9EURO</name>
<gene>
    <name evidence="1" type="ORF">N7509_012076</name>
</gene>
<dbReference type="AlphaFoldDB" id="A0A9W9VEF1"/>
<comment type="caution">
    <text evidence="1">The sequence shown here is derived from an EMBL/GenBank/DDBJ whole genome shotgun (WGS) entry which is preliminary data.</text>
</comment>
<reference evidence="1" key="2">
    <citation type="journal article" date="2023" name="IMA Fungus">
        <title>Comparative genomic study of the Penicillium genus elucidates a diverse pangenome and 15 lateral gene transfer events.</title>
        <authorList>
            <person name="Petersen C."/>
            <person name="Sorensen T."/>
            <person name="Nielsen M.R."/>
            <person name="Sondergaard T.E."/>
            <person name="Sorensen J.L."/>
            <person name="Fitzpatrick D.A."/>
            <person name="Frisvad J.C."/>
            <person name="Nielsen K.L."/>
        </authorList>
    </citation>
    <scope>NUCLEOTIDE SEQUENCE</scope>
    <source>
        <strain evidence="1">IBT 29677</strain>
    </source>
</reference>
<keyword evidence="2" id="KW-1185">Reference proteome</keyword>
<dbReference type="Proteomes" id="UP001147747">
    <property type="component" value="Unassembled WGS sequence"/>
</dbReference>
<sequence>MTIARAEPKSPSPARAVPLQPFRNANKRWPPMANRNALPYKLTVISKEKLAREATAPDPNLRRCVAHFRLHCGSVEWTENDMKSRISSFEFEETDDEDELDTTDDQEDLMMKNTVIRVVEPPAEITPPTKTNTDSGMLIQSQDCMDSNKNFCCVTVSPCAG</sequence>
<accession>A0A9W9VEF1</accession>
<dbReference type="OrthoDB" id="4502539at2759"/>
<evidence type="ECO:0000313" key="1">
    <source>
        <dbReference type="EMBL" id="KAJ5378957.1"/>
    </source>
</evidence>
<dbReference type="RefSeq" id="XP_056482743.1">
    <property type="nucleotide sequence ID" value="XM_056636713.1"/>
</dbReference>
<reference evidence="1" key="1">
    <citation type="submission" date="2022-12" db="EMBL/GenBank/DDBJ databases">
        <authorList>
            <person name="Petersen C."/>
        </authorList>
    </citation>
    <scope>NUCLEOTIDE SEQUENCE</scope>
    <source>
        <strain evidence="1">IBT 29677</strain>
    </source>
</reference>
<dbReference type="EMBL" id="JAPZBU010000011">
    <property type="protein sequence ID" value="KAJ5378957.1"/>
    <property type="molecule type" value="Genomic_DNA"/>
</dbReference>
<protein>
    <submittedName>
        <fullName evidence="1">Uncharacterized protein</fullName>
    </submittedName>
</protein>
<proteinExistence type="predicted"/>
<evidence type="ECO:0000313" key="2">
    <source>
        <dbReference type="Proteomes" id="UP001147747"/>
    </source>
</evidence>
<dbReference type="GeneID" id="81375693"/>
<organism evidence="1 2">
    <name type="scientific">Penicillium cosmopolitanum</name>
    <dbReference type="NCBI Taxonomy" id="1131564"/>
    <lineage>
        <taxon>Eukaryota</taxon>
        <taxon>Fungi</taxon>
        <taxon>Dikarya</taxon>
        <taxon>Ascomycota</taxon>
        <taxon>Pezizomycotina</taxon>
        <taxon>Eurotiomycetes</taxon>
        <taxon>Eurotiomycetidae</taxon>
        <taxon>Eurotiales</taxon>
        <taxon>Aspergillaceae</taxon>
        <taxon>Penicillium</taxon>
    </lineage>
</organism>